<evidence type="ECO:0000313" key="4">
    <source>
        <dbReference type="EMBL" id="TKB98907.1"/>
    </source>
</evidence>
<dbReference type="Pfam" id="PF24793">
    <property type="entry name" value="GINT1_N"/>
    <property type="match status" value="1"/>
</dbReference>
<dbReference type="Gene3D" id="3.40.50.170">
    <property type="entry name" value="Formyl transferase, N-terminal domain"/>
    <property type="match status" value="1"/>
</dbReference>
<evidence type="ECO:0000256" key="1">
    <source>
        <dbReference type="ARBA" id="ARBA00022651"/>
    </source>
</evidence>
<dbReference type="RefSeq" id="WP_136825721.1">
    <property type="nucleotide sequence ID" value="NZ_SWBP01000002.1"/>
</dbReference>
<dbReference type="SUPFAM" id="SSF53328">
    <property type="entry name" value="Formyltransferase"/>
    <property type="match status" value="1"/>
</dbReference>
<dbReference type="PANTHER" id="PTHR43772:SF2">
    <property type="entry name" value="PUTATIVE (AFU_ORTHOLOGUE AFUA_2G04480)-RELATED"/>
    <property type="match status" value="1"/>
</dbReference>
<comment type="caution">
    <text evidence="4">The sequence shown here is derived from an EMBL/GenBank/DDBJ whole genome shotgun (WGS) entry which is preliminary data.</text>
</comment>
<dbReference type="InterPro" id="IPR036477">
    <property type="entry name" value="Formyl_transf_N_sf"/>
</dbReference>
<organism evidence="4 5">
    <name type="scientific">Pedobacter cryophilus</name>
    <dbReference type="NCBI Taxonomy" id="2571271"/>
    <lineage>
        <taxon>Bacteria</taxon>
        <taxon>Pseudomonadati</taxon>
        <taxon>Bacteroidota</taxon>
        <taxon>Sphingobacteriia</taxon>
        <taxon>Sphingobacteriales</taxon>
        <taxon>Sphingobacteriaceae</taxon>
        <taxon>Pedobacter</taxon>
    </lineage>
</organism>
<keyword evidence="1" id="KW-0858">Xylan degradation</keyword>
<dbReference type="EMBL" id="SWBP01000002">
    <property type="protein sequence ID" value="TKB98907.1"/>
    <property type="molecule type" value="Genomic_DNA"/>
</dbReference>
<dbReference type="SUPFAM" id="SSF75005">
    <property type="entry name" value="Arabinanase/levansucrase/invertase"/>
    <property type="match status" value="1"/>
</dbReference>
<evidence type="ECO:0000259" key="3">
    <source>
        <dbReference type="Pfam" id="PF24793"/>
    </source>
</evidence>
<name>A0A4U1C1P8_9SPHI</name>
<gene>
    <name evidence="4" type="ORF">FA046_07270</name>
</gene>
<dbReference type="OrthoDB" id="3771157at2"/>
<protein>
    <recommendedName>
        <fullName evidence="3">Glucosamine inositolphosphorylceramide transferase 1 N-terminal domain-containing protein</fullName>
    </recommendedName>
</protein>
<dbReference type="Gene3D" id="2.115.10.20">
    <property type="entry name" value="Glycosyl hydrolase domain, family 43"/>
    <property type="match status" value="1"/>
</dbReference>
<keyword evidence="5" id="KW-1185">Reference proteome</keyword>
<proteinExistence type="predicted"/>
<accession>A0A4U1C1P8</accession>
<dbReference type="InterPro" id="IPR052176">
    <property type="entry name" value="Glycosyl_Hydrlase_43_Enz"/>
</dbReference>
<sequence>MKENLQIGVIIDDSTIPAWSYKMLEIIHFSSNCKIVLVIKNKTQEVNNKSFIKKITTYYKSSLFTLVCKLDKVLNKFSPDAFEPKDIKNLLSVDEIEINLTQTKFSNQISEYEIEKIKNTNLDILINLSFKTLSGNILKAARYGIWSLHHGDHEVNLGCKDGMWDVLQNWKETGVILKILTENHHEGIIIKKLNSSSDSLSINRNKNNYYWKALSLLPLKIEELYKIGEEEFFKRTETLNLHPQFYSKKPYATPSNTEMLYFGSKLLFKKIKNKIQETFYFNQWILLFKLNPSQTASSSFSDFKKILPPKNKFWADPHIIKRDGKYYIFIEELIYSQNKGFISFIEMDEQGNYKDPVKVLEKDYHLSYPYLIEDNGELYMIPETKQNNSIELYKCAQFPHKWELEMTLMDNVRAVDSTILFKDNKYWLFCNITRGTGTSSLDELFLYSSDKLVSNKWTSHPQNPIISDIKQSRPAGNFFMFKNKLYRPSQNGSKHYGYAMKINHVVQLTEKHYEENTVDEIFPNWDHHLKSTHTINSVDHLTVIDALMRRRK</sequence>
<keyword evidence="1" id="KW-0624">Polysaccharide degradation</keyword>
<keyword evidence="2" id="KW-0119">Carbohydrate metabolism</keyword>
<dbReference type="Proteomes" id="UP000308181">
    <property type="component" value="Unassembled WGS sequence"/>
</dbReference>
<evidence type="ECO:0000256" key="2">
    <source>
        <dbReference type="ARBA" id="ARBA00023277"/>
    </source>
</evidence>
<reference evidence="4 5" key="1">
    <citation type="submission" date="2019-04" db="EMBL/GenBank/DDBJ databases">
        <title>Pedobacter sp. AR-3-17 sp. nov., isolated from Arctic soil.</title>
        <authorList>
            <person name="Dahal R.H."/>
            <person name="Kim D.-U."/>
        </authorList>
    </citation>
    <scope>NUCLEOTIDE SEQUENCE [LARGE SCALE GENOMIC DNA]</scope>
    <source>
        <strain evidence="4 5">AR-3-17</strain>
    </source>
</reference>
<dbReference type="GO" id="GO:0045493">
    <property type="term" value="P:xylan catabolic process"/>
    <property type="evidence" value="ECO:0007669"/>
    <property type="project" value="UniProtKB-KW"/>
</dbReference>
<dbReference type="PANTHER" id="PTHR43772">
    <property type="entry name" value="ENDO-1,4-BETA-XYLANASE"/>
    <property type="match status" value="1"/>
</dbReference>
<dbReference type="InterPro" id="IPR023296">
    <property type="entry name" value="Glyco_hydro_beta-prop_sf"/>
</dbReference>
<dbReference type="AlphaFoldDB" id="A0A4U1C1P8"/>
<dbReference type="InterPro" id="IPR056442">
    <property type="entry name" value="GINT1_N"/>
</dbReference>
<feature type="domain" description="Glucosamine inositolphosphorylceramide transferase 1 N-terminal" evidence="3">
    <location>
        <begin position="311"/>
        <end position="520"/>
    </location>
</feature>
<evidence type="ECO:0000313" key="5">
    <source>
        <dbReference type="Proteomes" id="UP000308181"/>
    </source>
</evidence>